<evidence type="ECO:0008006" key="2">
    <source>
        <dbReference type="Google" id="ProtNLM"/>
    </source>
</evidence>
<sequence length="203" mass="23015">MSITNLYSIFIDPFLRDIRTYISKFSGMKRGDKVLDVCCGTGDQVFYYGKEGIIATGADLSAKMIKAAEKRKEKSGLTNISFQVANAKQLPFKDNSFDFASICLGLHEIKIDEIDKVISEMKRVVKNEGFLIIIDFQVPLPSTIISYLVKAIEYFAGRNHYECFKEYIGQGGLDAILNRNQLQEEKRDYTENGIIVIIKTRNV</sequence>
<name>X0ZTH5_9ZZZZ</name>
<dbReference type="PANTHER" id="PTHR43591:SF24">
    <property type="entry name" value="2-METHOXY-6-POLYPRENYL-1,4-BENZOQUINOL METHYLASE, MITOCHONDRIAL"/>
    <property type="match status" value="1"/>
</dbReference>
<dbReference type="EMBL" id="BART01001706">
    <property type="protein sequence ID" value="GAG72609.1"/>
    <property type="molecule type" value="Genomic_DNA"/>
</dbReference>
<dbReference type="AlphaFoldDB" id="X0ZTH5"/>
<dbReference type="Gene3D" id="3.40.50.150">
    <property type="entry name" value="Vaccinia Virus protein VP39"/>
    <property type="match status" value="1"/>
</dbReference>
<dbReference type="SUPFAM" id="SSF53335">
    <property type="entry name" value="S-adenosyl-L-methionine-dependent methyltransferases"/>
    <property type="match status" value="1"/>
</dbReference>
<proteinExistence type="predicted"/>
<organism evidence="1">
    <name type="scientific">marine sediment metagenome</name>
    <dbReference type="NCBI Taxonomy" id="412755"/>
    <lineage>
        <taxon>unclassified sequences</taxon>
        <taxon>metagenomes</taxon>
        <taxon>ecological metagenomes</taxon>
    </lineage>
</organism>
<dbReference type="CDD" id="cd02440">
    <property type="entry name" value="AdoMet_MTases"/>
    <property type="match status" value="1"/>
</dbReference>
<comment type="caution">
    <text evidence="1">The sequence shown here is derived from an EMBL/GenBank/DDBJ whole genome shotgun (WGS) entry which is preliminary data.</text>
</comment>
<protein>
    <recommendedName>
        <fullName evidence="2">Methyltransferase domain-containing protein</fullName>
    </recommendedName>
</protein>
<gene>
    <name evidence="1" type="ORF">S01H4_05769</name>
</gene>
<dbReference type="GO" id="GO:0008168">
    <property type="term" value="F:methyltransferase activity"/>
    <property type="evidence" value="ECO:0007669"/>
    <property type="project" value="TreeGrafter"/>
</dbReference>
<reference evidence="1" key="1">
    <citation type="journal article" date="2014" name="Front. Microbiol.">
        <title>High frequency of phylogenetically diverse reductive dehalogenase-homologous genes in deep subseafloor sedimentary metagenomes.</title>
        <authorList>
            <person name="Kawai M."/>
            <person name="Futagami T."/>
            <person name="Toyoda A."/>
            <person name="Takaki Y."/>
            <person name="Nishi S."/>
            <person name="Hori S."/>
            <person name="Arai W."/>
            <person name="Tsubouchi T."/>
            <person name="Morono Y."/>
            <person name="Uchiyama I."/>
            <person name="Ito T."/>
            <person name="Fujiyama A."/>
            <person name="Inagaki F."/>
            <person name="Takami H."/>
        </authorList>
    </citation>
    <scope>NUCLEOTIDE SEQUENCE</scope>
    <source>
        <strain evidence="1">Expedition CK06-06</strain>
    </source>
</reference>
<dbReference type="Pfam" id="PF01209">
    <property type="entry name" value="Ubie_methyltran"/>
    <property type="match status" value="1"/>
</dbReference>
<dbReference type="PANTHER" id="PTHR43591">
    <property type="entry name" value="METHYLTRANSFERASE"/>
    <property type="match status" value="1"/>
</dbReference>
<dbReference type="InterPro" id="IPR029063">
    <property type="entry name" value="SAM-dependent_MTases_sf"/>
</dbReference>
<evidence type="ECO:0000313" key="1">
    <source>
        <dbReference type="EMBL" id="GAG72609.1"/>
    </source>
</evidence>
<accession>X0ZTH5</accession>